<evidence type="ECO:0000313" key="2">
    <source>
        <dbReference type="EMBL" id="CAB4978980.1"/>
    </source>
</evidence>
<dbReference type="EMBL" id="CAEZYW010000186">
    <property type="protein sequence ID" value="CAB4748800.1"/>
    <property type="molecule type" value="Genomic_DNA"/>
</dbReference>
<accession>A0A6J7MCX1</accession>
<gene>
    <name evidence="1" type="ORF">UFOPK2786_01177</name>
    <name evidence="2" type="ORF">UFOPK3957_00372</name>
</gene>
<proteinExistence type="predicted"/>
<dbReference type="SUPFAM" id="SSF55874">
    <property type="entry name" value="ATPase domain of HSP90 chaperone/DNA topoisomerase II/histidine kinase"/>
    <property type="match status" value="1"/>
</dbReference>
<dbReference type="EMBL" id="CAFBOM010000041">
    <property type="protein sequence ID" value="CAB4978980.1"/>
    <property type="molecule type" value="Genomic_DNA"/>
</dbReference>
<reference evidence="2" key="1">
    <citation type="submission" date="2020-05" db="EMBL/GenBank/DDBJ databases">
        <authorList>
            <person name="Chiriac C."/>
            <person name="Salcher M."/>
            <person name="Ghai R."/>
            <person name="Kavagutti S V."/>
        </authorList>
    </citation>
    <scope>NUCLEOTIDE SEQUENCE</scope>
</reference>
<dbReference type="AlphaFoldDB" id="A0A6J7MCX1"/>
<sequence length="229" mass="24332">MVTCAIGWLLAITRAVNGQHRTDEELLAARELSLRWQVARVGQVQWHQQKALSRALHGPIQGAVTAAAMRLDEAVRAGTDATALVAETRDELRAAVSLLEEKPDATPGMVSTLDLIIGTWQGVCRVVAATTPDATAALDNDELCRSCLRDVLIDAISNAVRHGDASIVDISISLVGDEVLVRVRDNGATSGTAAIPGLGTRILDECSTRWSSEATDDGYLLTASLPVMP</sequence>
<dbReference type="Gene3D" id="3.30.565.10">
    <property type="entry name" value="Histidine kinase-like ATPase, C-terminal domain"/>
    <property type="match status" value="1"/>
</dbReference>
<dbReference type="InterPro" id="IPR036890">
    <property type="entry name" value="HATPase_C_sf"/>
</dbReference>
<organism evidence="2">
    <name type="scientific">freshwater metagenome</name>
    <dbReference type="NCBI Taxonomy" id="449393"/>
    <lineage>
        <taxon>unclassified sequences</taxon>
        <taxon>metagenomes</taxon>
        <taxon>ecological metagenomes</taxon>
    </lineage>
</organism>
<protein>
    <submittedName>
        <fullName evidence="2">Unannotated protein</fullName>
    </submittedName>
</protein>
<name>A0A6J7MCX1_9ZZZZ</name>
<evidence type="ECO:0000313" key="1">
    <source>
        <dbReference type="EMBL" id="CAB4748800.1"/>
    </source>
</evidence>